<dbReference type="AlphaFoldDB" id="A0A1K2HYS0"/>
<organism evidence="2 3">
    <name type="scientific">Devosia enhydra</name>
    <dbReference type="NCBI Taxonomy" id="665118"/>
    <lineage>
        <taxon>Bacteria</taxon>
        <taxon>Pseudomonadati</taxon>
        <taxon>Pseudomonadota</taxon>
        <taxon>Alphaproteobacteria</taxon>
        <taxon>Hyphomicrobiales</taxon>
        <taxon>Devosiaceae</taxon>
        <taxon>Devosia</taxon>
    </lineage>
</organism>
<proteinExistence type="predicted"/>
<name>A0A1K2HYS0_9HYPH</name>
<accession>A0A1K2HYS0</accession>
<dbReference type="RefSeq" id="WP_177282508.1">
    <property type="nucleotide sequence ID" value="NZ_FPKU01000002.1"/>
</dbReference>
<dbReference type="PANTHER" id="PTHR43245:SF55">
    <property type="entry name" value="NAD(P)-BINDING DOMAIN-CONTAINING PROTEIN"/>
    <property type="match status" value="1"/>
</dbReference>
<dbReference type="PANTHER" id="PTHR43245">
    <property type="entry name" value="BIFUNCTIONAL POLYMYXIN RESISTANCE PROTEIN ARNA"/>
    <property type="match status" value="1"/>
</dbReference>
<evidence type="ECO:0000313" key="3">
    <source>
        <dbReference type="Proteomes" id="UP000183447"/>
    </source>
</evidence>
<feature type="domain" description="NAD-dependent epimerase/dehydratase" evidence="1">
    <location>
        <begin position="3"/>
        <end position="166"/>
    </location>
</feature>
<protein>
    <submittedName>
        <fullName evidence="2">Nucleoside-diphosphate-sugar epimerase</fullName>
    </submittedName>
</protein>
<reference evidence="2 3" key="1">
    <citation type="submission" date="2016-11" db="EMBL/GenBank/DDBJ databases">
        <authorList>
            <person name="Jaros S."/>
            <person name="Januszkiewicz K."/>
            <person name="Wedrychowicz H."/>
        </authorList>
    </citation>
    <scope>NUCLEOTIDE SEQUENCE [LARGE SCALE GENOMIC DNA]</scope>
    <source>
        <strain evidence="2 3">ATCC 23634</strain>
    </source>
</reference>
<dbReference type="SUPFAM" id="SSF51735">
    <property type="entry name" value="NAD(P)-binding Rossmann-fold domains"/>
    <property type="match status" value="1"/>
</dbReference>
<dbReference type="InterPro" id="IPR036291">
    <property type="entry name" value="NAD(P)-bd_dom_sf"/>
</dbReference>
<dbReference type="EMBL" id="FPKU01000002">
    <property type="protein sequence ID" value="SFZ85209.1"/>
    <property type="molecule type" value="Genomic_DNA"/>
</dbReference>
<gene>
    <name evidence="2" type="ORF">SAMN02983003_2446</name>
</gene>
<dbReference type="InterPro" id="IPR001509">
    <property type="entry name" value="Epimerase_deHydtase"/>
</dbReference>
<evidence type="ECO:0000313" key="2">
    <source>
        <dbReference type="EMBL" id="SFZ85209.1"/>
    </source>
</evidence>
<dbReference type="Proteomes" id="UP000183447">
    <property type="component" value="Unassembled WGS sequence"/>
</dbReference>
<sequence length="281" mass="30236">MRILVTGGSGRVGRFVVRELASAGHEVTSLDFSVSQRIAGVRHMTGDVSRFEDIHGALAYARAEAVVHLAAWSDPGIVADTRTYRDNVAGAFNVLEAAHGLGLKRVILASSAQVYGFAGQGPLYAPVDEEHPLRPLNSYALAKIASEQAGAYFATQKGLNVLSFRIMGARDPADLPAEMDTAAADPEGGRFLLWTRSDGRDIALACRLALEADAVPSGVYNITGAVNLMEEDAAALVARWCPEAEIRPGLKGAISPMSIEKARNAFGYQPRYNWTRNRRPE</sequence>
<keyword evidence="3" id="KW-1185">Reference proteome</keyword>
<dbReference type="Pfam" id="PF01370">
    <property type="entry name" value="Epimerase"/>
    <property type="match status" value="1"/>
</dbReference>
<evidence type="ECO:0000259" key="1">
    <source>
        <dbReference type="Pfam" id="PF01370"/>
    </source>
</evidence>
<dbReference type="InterPro" id="IPR050177">
    <property type="entry name" value="Lipid_A_modif_metabolic_enz"/>
</dbReference>
<dbReference type="Gene3D" id="3.40.50.720">
    <property type="entry name" value="NAD(P)-binding Rossmann-like Domain"/>
    <property type="match status" value="1"/>
</dbReference>
<dbReference type="STRING" id="665118.SAMN02983003_2446"/>